<dbReference type="EMBL" id="CM056744">
    <property type="protein sequence ID" value="KAJ8666513.1"/>
    <property type="molecule type" value="Genomic_DNA"/>
</dbReference>
<evidence type="ECO:0000313" key="2">
    <source>
        <dbReference type="Proteomes" id="UP001239111"/>
    </source>
</evidence>
<keyword evidence="2" id="KW-1185">Reference proteome</keyword>
<sequence length="430" mass="48404">MFPSDKKHCIVTGCESDRSVISLGIPKDPGVRQKWLQVSKNPEFNALDKTIVRGYHVCKFHSPDNLTRLGGSNKTHFVRGSVPPLGLDHPVPKCESGDPAKELPVHRDGPHGGKIYYECQKPIGHGSCGFLMLKVGSGVLNVKKPTTSSPCSHRTVSTPSNPVSSTENPIQIGRKSSAPIELTPRSSLTTKRARYDVNISTLSHPLFFQSGINEDVIDKLMDAVMTMTKLQKLILFGFDECSSMPHLDLDEEDDRIKGFVEYSEDKEAVMADHASFIVIKSLENDNKLPFAYVIASLADQGSKTRDAIRKLREETEALRLLGVPMREREFFEFFDKVIDSLNGPGRGNEEKKFRKVITETSFHHEFSKEAKEKIHRMRFCKRNEKAGPTLKNIVLTIEGYQRMWKRLSSLGMKEMNQMNNNQDMVENLIG</sequence>
<name>A0ACC2N721_9HYME</name>
<reference evidence="1" key="1">
    <citation type="submission" date="2023-04" db="EMBL/GenBank/DDBJ databases">
        <title>A chromosome-level genome assembly of the parasitoid wasp Eretmocerus hayati.</title>
        <authorList>
            <person name="Zhong Y."/>
            <person name="Liu S."/>
            <person name="Liu Y."/>
        </authorList>
    </citation>
    <scope>NUCLEOTIDE SEQUENCE</scope>
    <source>
        <strain evidence="1">ZJU_SS_LIU_2023</strain>
    </source>
</reference>
<dbReference type="Proteomes" id="UP001239111">
    <property type="component" value="Chromosome 4"/>
</dbReference>
<proteinExistence type="predicted"/>
<accession>A0ACC2N721</accession>
<evidence type="ECO:0000313" key="1">
    <source>
        <dbReference type="EMBL" id="KAJ8666513.1"/>
    </source>
</evidence>
<protein>
    <submittedName>
        <fullName evidence="1">Uncharacterized protein</fullName>
    </submittedName>
</protein>
<organism evidence="1 2">
    <name type="scientific">Eretmocerus hayati</name>
    <dbReference type="NCBI Taxonomy" id="131215"/>
    <lineage>
        <taxon>Eukaryota</taxon>
        <taxon>Metazoa</taxon>
        <taxon>Ecdysozoa</taxon>
        <taxon>Arthropoda</taxon>
        <taxon>Hexapoda</taxon>
        <taxon>Insecta</taxon>
        <taxon>Pterygota</taxon>
        <taxon>Neoptera</taxon>
        <taxon>Endopterygota</taxon>
        <taxon>Hymenoptera</taxon>
        <taxon>Apocrita</taxon>
        <taxon>Proctotrupomorpha</taxon>
        <taxon>Chalcidoidea</taxon>
        <taxon>Aphelinidae</taxon>
        <taxon>Aphelininae</taxon>
        <taxon>Eretmocerus</taxon>
    </lineage>
</organism>
<gene>
    <name evidence="1" type="ORF">QAD02_008175</name>
</gene>
<comment type="caution">
    <text evidence="1">The sequence shown here is derived from an EMBL/GenBank/DDBJ whole genome shotgun (WGS) entry which is preliminary data.</text>
</comment>